<protein>
    <submittedName>
        <fullName evidence="2">Uncharacterized protein</fullName>
    </submittedName>
</protein>
<dbReference type="RefSeq" id="WP_143105434.1">
    <property type="nucleotide sequence ID" value="NZ_FOUY01000019.1"/>
</dbReference>
<dbReference type="EMBL" id="FOUY01000019">
    <property type="protein sequence ID" value="SFN68956.1"/>
    <property type="molecule type" value="Genomic_DNA"/>
</dbReference>
<organism evidence="2 3">
    <name type="scientific">Pseudonocardia ammonioxydans</name>
    <dbReference type="NCBI Taxonomy" id="260086"/>
    <lineage>
        <taxon>Bacteria</taxon>
        <taxon>Bacillati</taxon>
        <taxon>Actinomycetota</taxon>
        <taxon>Actinomycetes</taxon>
        <taxon>Pseudonocardiales</taxon>
        <taxon>Pseudonocardiaceae</taxon>
        <taxon>Pseudonocardia</taxon>
    </lineage>
</organism>
<feature type="compositionally biased region" description="Basic residues" evidence="1">
    <location>
        <begin position="55"/>
        <end position="65"/>
    </location>
</feature>
<feature type="region of interest" description="Disordered" evidence="1">
    <location>
        <begin position="34"/>
        <end position="65"/>
    </location>
</feature>
<proteinExistence type="predicted"/>
<evidence type="ECO:0000313" key="2">
    <source>
        <dbReference type="EMBL" id="SFN68956.1"/>
    </source>
</evidence>
<reference evidence="2 3" key="1">
    <citation type="submission" date="2016-10" db="EMBL/GenBank/DDBJ databases">
        <authorList>
            <person name="de Groot N.N."/>
        </authorList>
    </citation>
    <scope>NUCLEOTIDE SEQUENCE [LARGE SCALE GENOMIC DNA]</scope>
    <source>
        <strain evidence="2 3">CGMCC 4.1877</strain>
    </source>
</reference>
<sequence>MDLIDYLGCVALSGASGAVAGWATVRRLLRVPAPPRGSVMRDWPGHGHGVPPGRRPSRRRRDRED</sequence>
<gene>
    <name evidence="2" type="ORF">SAMN05216207_101949</name>
</gene>
<evidence type="ECO:0000256" key="1">
    <source>
        <dbReference type="SAM" id="MobiDB-lite"/>
    </source>
</evidence>
<accession>A0A1I5B2L2</accession>
<dbReference type="AlphaFoldDB" id="A0A1I5B2L2"/>
<evidence type="ECO:0000313" key="3">
    <source>
        <dbReference type="Proteomes" id="UP000199614"/>
    </source>
</evidence>
<name>A0A1I5B2L2_PSUAM</name>
<keyword evidence="3" id="KW-1185">Reference proteome</keyword>
<dbReference type="Proteomes" id="UP000199614">
    <property type="component" value="Unassembled WGS sequence"/>
</dbReference>